<gene>
    <name evidence="2" type="ORF">AWB76_03144</name>
</gene>
<feature type="signal peptide" evidence="1">
    <location>
        <begin position="1"/>
        <end position="19"/>
    </location>
</feature>
<dbReference type="Proteomes" id="UP000054624">
    <property type="component" value="Unassembled WGS sequence"/>
</dbReference>
<dbReference type="OrthoDB" id="9006980at2"/>
<keyword evidence="3" id="KW-1185">Reference proteome</keyword>
<evidence type="ECO:0000313" key="3">
    <source>
        <dbReference type="Proteomes" id="UP000054624"/>
    </source>
</evidence>
<dbReference type="AlphaFoldDB" id="A0A158AWU4"/>
<evidence type="ECO:0008006" key="4">
    <source>
        <dbReference type="Google" id="ProtNLM"/>
    </source>
</evidence>
<proteinExistence type="predicted"/>
<keyword evidence="1" id="KW-0732">Signal</keyword>
<protein>
    <recommendedName>
        <fullName evidence="4">Lipoprotein</fullName>
    </recommendedName>
</protein>
<accession>A0A158AWU4</accession>
<reference evidence="3" key="1">
    <citation type="submission" date="2016-01" db="EMBL/GenBank/DDBJ databases">
        <authorList>
            <person name="Peeters Charlotte."/>
        </authorList>
    </citation>
    <scope>NUCLEOTIDE SEQUENCE [LARGE SCALE GENOMIC DNA]</scope>
</reference>
<sequence length="125" mass="12821">MTAKACAWVLVLMAGSAAAAPCYNDGDVVTLEGTATRQASHEADASAKPAWVLSLSSPVCVVSASTGQGGGRQQSNVSAVQIIDATPTENARIQLTGKLVTGNVSSYYAVPTAIWVLKQRVLSGQ</sequence>
<name>A0A158AWU4_9BURK</name>
<evidence type="ECO:0000256" key="1">
    <source>
        <dbReference type="SAM" id="SignalP"/>
    </source>
</evidence>
<evidence type="ECO:0000313" key="2">
    <source>
        <dbReference type="EMBL" id="SAK61926.1"/>
    </source>
</evidence>
<dbReference type="RefSeq" id="WP_061160991.1">
    <property type="nucleotide sequence ID" value="NZ_FCOI02000009.1"/>
</dbReference>
<dbReference type="EMBL" id="FCOI02000009">
    <property type="protein sequence ID" value="SAK61926.1"/>
    <property type="molecule type" value="Genomic_DNA"/>
</dbReference>
<organism evidence="2 3">
    <name type="scientific">Caballeronia temeraria</name>
    <dbReference type="NCBI Taxonomy" id="1777137"/>
    <lineage>
        <taxon>Bacteria</taxon>
        <taxon>Pseudomonadati</taxon>
        <taxon>Pseudomonadota</taxon>
        <taxon>Betaproteobacteria</taxon>
        <taxon>Burkholderiales</taxon>
        <taxon>Burkholderiaceae</taxon>
        <taxon>Caballeronia</taxon>
    </lineage>
</organism>
<feature type="chain" id="PRO_5007621069" description="Lipoprotein" evidence="1">
    <location>
        <begin position="20"/>
        <end position="125"/>
    </location>
</feature>